<feature type="signal peptide" evidence="11">
    <location>
        <begin position="1"/>
        <end position="22"/>
    </location>
</feature>
<sequence length="511" mass="57207">MPSLLSLAKGVALVLLALVVKSYVGRRRRNGLPLPPGPRPLPLIGNVFDLPTKAPWITYAGWAKKYGDIMSVNALGQTIVIANSSKVARDLLDKRGTIYSDRPLIPILDMMGFDVFNLSMRRYSEEWRLGRRIADHSLRPSAAMTYRPMQTRMCHRMLRQLLRRPEEYVEHIRHFTAAIAMSLAYGYQIAESNDRYVAIAEDAIAKAVASVLPGARLVNTVPALRHLPEWLPGMGFKQHARDVAKLTKDMVDLPFEFVKEQWYVGYQKLHVLLSTENLDALQNPTEEDENRIKYVAATIYAAGADTTVSILSTFFLVLILYPHVQRRAQAELDAVVGRDRLPGYDDRDSLPFVEAICMELTRWRMSTPLAIVHSSMEDDVYDGYFIPKGTMVLPNAWAMLHDPAVYPDPDAFKPERFLTEAGTVKEDPLLASAFGFGRRICPGRHVADTTLWIVVATVLSAFDVGEARDGSGTAIPVKCEYSDGLISHPLPFECAIVPRDEEAVKLIRGTE</sequence>
<comment type="cofactor">
    <cofactor evidence="1 9">
        <name>heme</name>
        <dbReference type="ChEBI" id="CHEBI:30413"/>
    </cofactor>
</comment>
<organism evidence="12 13">
    <name type="scientific">Bondarzewia mesenterica</name>
    <dbReference type="NCBI Taxonomy" id="1095465"/>
    <lineage>
        <taxon>Eukaryota</taxon>
        <taxon>Fungi</taxon>
        <taxon>Dikarya</taxon>
        <taxon>Basidiomycota</taxon>
        <taxon>Agaricomycotina</taxon>
        <taxon>Agaricomycetes</taxon>
        <taxon>Russulales</taxon>
        <taxon>Bondarzewiaceae</taxon>
        <taxon>Bondarzewia</taxon>
    </lineage>
</organism>
<protein>
    <recommendedName>
        <fullName evidence="14">Cytochrome P450</fullName>
    </recommendedName>
</protein>
<dbReference type="OrthoDB" id="2789670at2759"/>
<evidence type="ECO:0000256" key="3">
    <source>
        <dbReference type="ARBA" id="ARBA00010617"/>
    </source>
</evidence>
<dbReference type="Pfam" id="PF00067">
    <property type="entry name" value="p450"/>
    <property type="match status" value="1"/>
</dbReference>
<keyword evidence="13" id="KW-1185">Reference proteome</keyword>
<dbReference type="InterPro" id="IPR050364">
    <property type="entry name" value="Cytochrome_P450_fung"/>
</dbReference>
<dbReference type="PROSITE" id="PS00086">
    <property type="entry name" value="CYTOCHROME_P450"/>
    <property type="match status" value="1"/>
</dbReference>
<dbReference type="InterPro" id="IPR017972">
    <property type="entry name" value="Cyt_P450_CS"/>
</dbReference>
<feature type="binding site" description="axial binding residue" evidence="9">
    <location>
        <position position="441"/>
    </location>
    <ligand>
        <name>heme</name>
        <dbReference type="ChEBI" id="CHEBI:30413"/>
    </ligand>
    <ligandPart>
        <name>Fe</name>
        <dbReference type="ChEBI" id="CHEBI:18248"/>
    </ligandPart>
</feature>
<name>A0A4S4LEU6_9AGAM</name>
<keyword evidence="6 10" id="KW-0560">Oxidoreductase</keyword>
<comment type="caution">
    <text evidence="12">The sequence shown here is derived from an EMBL/GenBank/DDBJ whole genome shotgun (WGS) entry which is preliminary data.</text>
</comment>
<evidence type="ECO:0000256" key="10">
    <source>
        <dbReference type="RuleBase" id="RU000461"/>
    </source>
</evidence>
<keyword evidence="5 9" id="KW-0479">Metal-binding</keyword>
<evidence type="ECO:0000256" key="7">
    <source>
        <dbReference type="ARBA" id="ARBA00023004"/>
    </source>
</evidence>
<evidence type="ECO:0000313" key="13">
    <source>
        <dbReference type="Proteomes" id="UP000310158"/>
    </source>
</evidence>
<evidence type="ECO:0000256" key="9">
    <source>
        <dbReference type="PIRSR" id="PIRSR602401-1"/>
    </source>
</evidence>
<comment type="pathway">
    <text evidence="2">Secondary metabolite biosynthesis.</text>
</comment>
<evidence type="ECO:0000256" key="5">
    <source>
        <dbReference type="ARBA" id="ARBA00022723"/>
    </source>
</evidence>
<proteinExistence type="inferred from homology"/>
<evidence type="ECO:0000256" key="2">
    <source>
        <dbReference type="ARBA" id="ARBA00005179"/>
    </source>
</evidence>
<dbReference type="GO" id="GO:0004497">
    <property type="term" value="F:monooxygenase activity"/>
    <property type="evidence" value="ECO:0007669"/>
    <property type="project" value="UniProtKB-KW"/>
</dbReference>
<evidence type="ECO:0008006" key="14">
    <source>
        <dbReference type="Google" id="ProtNLM"/>
    </source>
</evidence>
<comment type="similarity">
    <text evidence="3 10">Belongs to the cytochrome P450 family.</text>
</comment>
<reference evidence="12 13" key="1">
    <citation type="submission" date="2019-02" db="EMBL/GenBank/DDBJ databases">
        <title>Genome sequencing of the rare red list fungi Bondarzewia mesenterica.</title>
        <authorList>
            <person name="Buettner E."/>
            <person name="Kellner H."/>
        </authorList>
    </citation>
    <scope>NUCLEOTIDE SEQUENCE [LARGE SCALE GENOMIC DNA]</scope>
    <source>
        <strain evidence="12 13">DSM 108281</strain>
    </source>
</reference>
<dbReference type="GO" id="GO:0005506">
    <property type="term" value="F:iron ion binding"/>
    <property type="evidence" value="ECO:0007669"/>
    <property type="project" value="InterPro"/>
</dbReference>
<dbReference type="AlphaFoldDB" id="A0A4S4LEU6"/>
<dbReference type="PANTHER" id="PTHR46300:SF7">
    <property type="entry name" value="P450, PUTATIVE (EUROFUNG)-RELATED"/>
    <property type="match status" value="1"/>
</dbReference>
<accession>A0A4S4LEU6</accession>
<keyword evidence="4 9" id="KW-0349">Heme</keyword>
<feature type="chain" id="PRO_5020655303" description="Cytochrome P450" evidence="11">
    <location>
        <begin position="23"/>
        <end position="511"/>
    </location>
</feature>
<evidence type="ECO:0000256" key="11">
    <source>
        <dbReference type="SAM" id="SignalP"/>
    </source>
</evidence>
<evidence type="ECO:0000256" key="8">
    <source>
        <dbReference type="ARBA" id="ARBA00023033"/>
    </source>
</evidence>
<dbReference type="PANTHER" id="PTHR46300">
    <property type="entry name" value="P450, PUTATIVE (EUROFUNG)-RELATED-RELATED"/>
    <property type="match status" value="1"/>
</dbReference>
<dbReference type="Gene3D" id="1.10.630.10">
    <property type="entry name" value="Cytochrome P450"/>
    <property type="match status" value="1"/>
</dbReference>
<dbReference type="CDD" id="cd11065">
    <property type="entry name" value="CYP64-like"/>
    <property type="match status" value="1"/>
</dbReference>
<dbReference type="EMBL" id="SGPL01000573">
    <property type="protein sequence ID" value="THH10412.1"/>
    <property type="molecule type" value="Genomic_DNA"/>
</dbReference>
<dbReference type="InterPro" id="IPR002401">
    <property type="entry name" value="Cyt_P450_E_grp-I"/>
</dbReference>
<evidence type="ECO:0000313" key="12">
    <source>
        <dbReference type="EMBL" id="THH10412.1"/>
    </source>
</evidence>
<evidence type="ECO:0000256" key="1">
    <source>
        <dbReference type="ARBA" id="ARBA00001971"/>
    </source>
</evidence>
<dbReference type="GO" id="GO:0016705">
    <property type="term" value="F:oxidoreductase activity, acting on paired donors, with incorporation or reduction of molecular oxygen"/>
    <property type="evidence" value="ECO:0007669"/>
    <property type="project" value="InterPro"/>
</dbReference>
<gene>
    <name evidence="12" type="ORF">EW146_g8380</name>
</gene>
<dbReference type="PRINTS" id="PR00463">
    <property type="entry name" value="EP450I"/>
</dbReference>
<keyword evidence="7 9" id="KW-0408">Iron</keyword>
<dbReference type="GO" id="GO:0020037">
    <property type="term" value="F:heme binding"/>
    <property type="evidence" value="ECO:0007669"/>
    <property type="project" value="InterPro"/>
</dbReference>
<keyword evidence="11" id="KW-0732">Signal</keyword>
<keyword evidence="8 10" id="KW-0503">Monooxygenase</keyword>
<evidence type="ECO:0000256" key="6">
    <source>
        <dbReference type="ARBA" id="ARBA00023002"/>
    </source>
</evidence>
<dbReference type="InterPro" id="IPR001128">
    <property type="entry name" value="Cyt_P450"/>
</dbReference>
<dbReference type="Proteomes" id="UP000310158">
    <property type="component" value="Unassembled WGS sequence"/>
</dbReference>
<dbReference type="InterPro" id="IPR036396">
    <property type="entry name" value="Cyt_P450_sf"/>
</dbReference>
<evidence type="ECO:0000256" key="4">
    <source>
        <dbReference type="ARBA" id="ARBA00022617"/>
    </source>
</evidence>
<dbReference type="SUPFAM" id="SSF48264">
    <property type="entry name" value="Cytochrome P450"/>
    <property type="match status" value="1"/>
</dbReference>